<keyword evidence="3" id="KW-0479">Metal-binding</keyword>
<evidence type="ECO:0000313" key="7">
    <source>
        <dbReference type="Proteomes" id="UP000576969"/>
    </source>
</evidence>
<dbReference type="AlphaFoldDB" id="A0A7Y9GK97"/>
<keyword evidence="5" id="KW-0560">Oxidoreductase</keyword>
<organism evidence="6 7">
    <name type="scientific">Microbacterium immunditiarum</name>
    <dbReference type="NCBI Taxonomy" id="337480"/>
    <lineage>
        <taxon>Bacteria</taxon>
        <taxon>Bacillati</taxon>
        <taxon>Actinomycetota</taxon>
        <taxon>Actinomycetes</taxon>
        <taxon>Micrococcales</taxon>
        <taxon>Microbacteriaceae</taxon>
        <taxon>Microbacterium</taxon>
    </lineage>
</organism>
<name>A0A7Y9GK97_9MICO</name>
<protein>
    <submittedName>
        <fullName evidence="6">Threonine dehydrogenase-like Zn-dependent dehydrogenase</fullName>
    </submittedName>
</protein>
<dbReference type="InterPro" id="IPR036291">
    <property type="entry name" value="NAD(P)-bd_dom_sf"/>
</dbReference>
<proteinExistence type="inferred from homology"/>
<dbReference type="Proteomes" id="UP000576969">
    <property type="component" value="Unassembled WGS sequence"/>
</dbReference>
<dbReference type="PANTHER" id="PTHR43350:SF2">
    <property type="entry name" value="GROES-LIKE ZINC-BINDING ALCOHOL DEHYDROGENASE FAMILY PROTEIN"/>
    <property type="match status" value="1"/>
</dbReference>
<dbReference type="GO" id="GO:0046872">
    <property type="term" value="F:metal ion binding"/>
    <property type="evidence" value="ECO:0007669"/>
    <property type="project" value="UniProtKB-KW"/>
</dbReference>
<comment type="caution">
    <text evidence="6">The sequence shown here is derived from an EMBL/GenBank/DDBJ whole genome shotgun (WGS) entry which is preliminary data.</text>
</comment>
<dbReference type="Gene3D" id="3.90.180.10">
    <property type="entry name" value="Medium-chain alcohol dehydrogenases, catalytic domain"/>
    <property type="match status" value="1"/>
</dbReference>
<comment type="similarity">
    <text evidence="2">Belongs to the zinc-containing alcohol dehydrogenase family.</text>
</comment>
<keyword evidence="7" id="KW-1185">Reference proteome</keyword>
<evidence type="ECO:0000256" key="1">
    <source>
        <dbReference type="ARBA" id="ARBA00001947"/>
    </source>
</evidence>
<dbReference type="PANTHER" id="PTHR43350">
    <property type="entry name" value="NAD-DEPENDENT ALCOHOL DEHYDROGENASE"/>
    <property type="match status" value="1"/>
</dbReference>
<keyword evidence="4" id="KW-0862">Zinc</keyword>
<dbReference type="RefSeq" id="WP_246300993.1">
    <property type="nucleotide sequence ID" value="NZ_JACCBV010000001.1"/>
</dbReference>
<dbReference type="EMBL" id="JACCBV010000001">
    <property type="protein sequence ID" value="NYE18073.1"/>
    <property type="molecule type" value="Genomic_DNA"/>
</dbReference>
<reference evidence="6 7" key="1">
    <citation type="submission" date="2020-07" db="EMBL/GenBank/DDBJ databases">
        <title>Sequencing the genomes of 1000 actinobacteria strains.</title>
        <authorList>
            <person name="Klenk H.-P."/>
        </authorList>
    </citation>
    <scope>NUCLEOTIDE SEQUENCE [LARGE SCALE GENOMIC DNA]</scope>
    <source>
        <strain evidence="6 7">DSM 24662</strain>
    </source>
</reference>
<evidence type="ECO:0000256" key="5">
    <source>
        <dbReference type="ARBA" id="ARBA00023002"/>
    </source>
</evidence>
<dbReference type="SUPFAM" id="SSF51735">
    <property type="entry name" value="NAD(P)-binding Rossmann-fold domains"/>
    <property type="match status" value="1"/>
</dbReference>
<evidence type="ECO:0000313" key="6">
    <source>
        <dbReference type="EMBL" id="NYE18073.1"/>
    </source>
</evidence>
<sequence length="179" mass="19001">MAVIGDGVVGACCALAASALGYDVLLVGRHDQKLRAVRGIAAVQTANSAGATSSLGRWAPVAIIDTVQSANAFALYADLVPPAEGEIVFSGWIPAGSQWGVDWTHVQSRELRCQFVSGLTRERILTTLELMRSGQLPIEKLISVRASDQFELTMREVASAQLSAVAVVLDWRSFASASD</sequence>
<gene>
    <name evidence="6" type="ORF">BJ991_000101</name>
</gene>
<accession>A0A7Y9GK97</accession>
<comment type="cofactor">
    <cofactor evidence="1">
        <name>Zn(2+)</name>
        <dbReference type="ChEBI" id="CHEBI:29105"/>
    </cofactor>
</comment>
<evidence type="ECO:0000256" key="2">
    <source>
        <dbReference type="ARBA" id="ARBA00008072"/>
    </source>
</evidence>
<evidence type="ECO:0000256" key="4">
    <source>
        <dbReference type="ARBA" id="ARBA00022833"/>
    </source>
</evidence>
<dbReference type="GO" id="GO:0016491">
    <property type="term" value="F:oxidoreductase activity"/>
    <property type="evidence" value="ECO:0007669"/>
    <property type="project" value="UniProtKB-KW"/>
</dbReference>
<dbReference type="Gene3D" id="3.40.50.720">
    <property type="entry name" value="NAD(P)-binding Rossmann-like Domain"/>
    <property type="match status" value="1"/>
</dbReference>
<evidence type="ECO:0000256" key="3">
    <source>
        <dbReference type="ARBA" id="ARBA00022723"/>
    </source>
</evidence>